<dbReference type="InterPro" id="IPR002133">
    <property type="entry name" value="S-AdoMet_synthetase"/>
</dbReference>
<dbReference type="AlphaFoldDB" id="A0A382XCB0"/>
<organism evidence="3">
    <name type="scientific">marine metagenome</name>
    <dbReference type="NCBI Taxonomy" id="408172"/>
    <lineage>
        <taxon>unclassified sequences</taxon>
        <taxon>metagenomes</taxon>
        <taxon>ecological metagenomes</taxon>
    </lineage>
</organism>
<gene>
    <name evidence="3" type="ORF">METZ01_LOCUS421556</name>
</gene>
<evidence type="ECO:0000259" key="2">
    <source>
        <dbReference type="Pfam" id="PF00438"/>
    </source>
</evidence>
<dbReference type="InterPro" id="IPR022628">
    <property type="entry name" value="S-AdoMet_synt_N"/>
</dbReference>
<evidence type="ECO:0000313" key="3">
    <source>
        <dbReference type="EMBL" id="SVD68702.1"/>
    </source>
</evidence>
<dbReference type="PANTHER" id="PTHR11964">
    <property type="entry name" value="S-ADENOSYLMETHIONINE SYNTHETASE"/>
    <property type="match status" value="1"/>
</dbReference>
<dbReference type="SUPFAM" id="SSF55973">
    <property type="entry name" value="S-adenosylmethionine synthetase"/>
    <property type="match status" value="1"/>
</dbReference>
<dbReference type="GO" id="GO:0005524">
    <property type="term" value="F:ATP binding"/>
    <property type="evidence" value="ECO:0007669"/>
    <property type="project" value="InterPro"/>
</dbReference>
<dbReference type="GO" id="GO:0004478">
    <property type="term" value="F:methionine adenosyltransferase activity"/>
    <property type="evidence" value="ECO:0007669"/>
    <property type="project" value="InterPro"/>
</dbReference>
<name>A0A382XCB0_9ZZZZ</name>
<dbReference type="GO" id="GO:0046872">
    <property type="term" value="F:metal ion binding"/>
    <property type="evidence" value="ECO:0007669"/>
    <property type="project" value="UniProtKB-KW"/>
</dbReference>
<keyword evidence="1" id="KW-0479">Metal-binding</keyword>
<feature type="non-terminal residue" evidence="3">
    <location>
        <position position="1"/>
    </location>
</feature>
<accession>A0A382XCB0</accession>
<dbReference type="Pfam" id="PF00438">
    <property type="entry name" value="S-AdoMet_synt_N"/>
    <property type="match status" value="1"/>
</dbReference>
<proteinExistence type="predicted"/>
<dbReference type="GO" id="GO:0006556">
    <property type="term" value="P:S-adenosylmethionine biosynthetic process"/>
    <property type="evidence" value="ECO:0007669"/>
    <property type="project" value="InterPro"/>
</dbReference>
<feature type="non-terminal residue" evidence="3">
    <location>
        <position position="110"/>
    </location>
</feature>
<dbReference type="EMBL" id="UINC01166638">
    <property type="protein sequence ID" value="SVD68702.1"/>
    <property type="molecule type" value="Genomic_DNA"/>
</dbReference>
<protein>
    <recommendedName>
        <fullName evidence="2">S-adenosylmethionine synthetase N-terminal domain-containing protein</fullName>
    </recommendedName>
</protein>
<feature type="domain" description="S-adenosylmethionine synthetase N-terminal" evidence="2">
    <location>
        <begin position="6"/>
        <end position="103"/>
    </location>
</feature>
<reference evidence="3" key="1">
    <citation type="submission" date="2018-05" db="EMBL/GenBank/DDBJ databases">
        <authorList>
            <person name="Lanie J.A."/>
            <person name="Ng W.-L."/>
            <person name="Kazmierczak K.M."/>
            <person name="Andrzejewski T.M."/>
            <person name="Davidsen T.M."/>
            <person name="Wayne K.J."/>
            <person name="Tettelin H."/>
            <person name="Glass J.I."/>
            <person name="Rusch D."/>
            <person name="Podicherti R."/>
            <person name="Tsui H.-C.T."/>
            <person name="Winkler M.E."/>
        </authorList>
    </citation>
    <scope>NUCLEOTIDE SEQUENCE</scope>
</reference>
<evidence type="ECO:0000256" key="1">
    <source>
        <dbReference type="ARBA" id="ARBA00022723"/>
    </source>
</evidence>
<dbReference type="Gene3D" id="3.30.300.10">
    <property type="match status" value="1"/>
</dbReference>
<sequence length="110" mass="12075">VLDGNYQFTSESVSEGHPDKICDRISDSIVDTYLTGDPDSRVAVETMCTTNRIVLAGEVRGPVSITHDDLEASARACVKDIGYEQEGFHWEKLDVSVYVHSQSKDIAQGV</sequence>
<dbReference type="InterPro" id="IPR022636">
    <property type="entry name" value="S-AdoMet_synthetase_sfam"/>
</dbReference>